<dbReference type="AlphaFoldDB" id="A0A914EF71"/>
<dbReference type="PANTHER" id="PTHR12857">
    <property type="entry name" value="CXXC MOTIF CONTAINING ZINC BINDING PROTEIN"/>
    <property type="match status" value="1"/>
</dbReference>
<keyword evidence="4" id="KW-1185">Reference proteome</keyword>
<dbReference type="GO" id="GO:0008270">
    <property type="term" value="F:zinc ion binding"/>
    <property type="evidence" value="ECO:0007669"/>
    <property type="project" value="TreeGrafter"/>
</dbReference>
<dbReference type="SUPFAM" id="SSF141678">
    <property type="entry name" value="MAL13P1.257-like"/>
    <property type="match status" value="1"/>
</dbReference>
<protein>
    <submittedName>
        <fullName evidence="5">Uncharacterized protein</fullName>
    </submittedName>
</protein>
<dbReference type="PANTHER" id="PTHR12857:SF0">
    <property type="entry name" value="CXXC MOTIF CONTAINING ZINC BINDING PROTEIN"/>
    <property type="match status" value="1"/>
</dbReference>
<dbReference type="Gene3D" id="3.40.50.300">
    <property type="entry name" value="P-loop containing nucleotide triphosphate hydrolases"/>
    <property type="match status" value="1"/>
</dbReference>
<keyword evidence="2" id="KW-0479">Metal-binding</keyword>
<comment type="similarity">
    <text evidence="1">Belongs to the UPF0587 family.</text>
</comment>
<evidence type="ECO:0000256" key="3">
    <source>
        <dbReference type="ARBA" id="ARBA00022833"/>
    </source>
</evidence>
<dbReference type="InterPro" id="IPR008584">
    <property type="entry name" value="CXXC_Zn-binding_euk"/>
</dbReference>
<accession>A0A914EF71</accession>
<dbReference type="Proteomes" id="UP000887540">
    <property type="component" value="Unplaced"/>
</dbReference>
<evidence type="ECO:0000313" key="4">
    <source>
        <dbReference type="Proteomes" id="UP000887540"/>
    </source>
</evidence>
<name>A0A914EF71_9BILA</name>
<dbReference type="Pfam" id="PF05907">
    <property type="entry name" value="CXXC_Zn-b_euk"/>
    <property type="match status" value="1"/>
</dbReference>
<reference evidence="5" key="1">
    <citation type="submission" date="2022-11" db="UniProtKB">
        <authorList>
            <consortium name="WormBaseParasite"/>
        </authorList>
    </citation>
    <scope>IDENTIFICATION</scope>
</reference>
<organism evidence="4 5">
    <name type="scientific">Acrobeloides nanus</name>
    <dbReference type="NCBI Taxonomy" id="290746"/>
    <lineage>
        <taxon>Eukaryota</taxon>
        <taxon>Metazoa</taxon>
        <taxon>Ecdysozoa</taxon>
        <taxon>Nematoda</taxon>
        <taxon>Chromadorea</taxon>
        <taxon>Rhabditida</taxon>
        <taxon>Tylenchina</taxon>
        <taxon>Cephalobomorpha</taxon>
        <taxon>Cephaloboidea</taxon>
        <taxon>Cephalobidae</taxon>
        <taxon>Acrobeloides</taxon>
    </lineage>
</organism>
<keyword evidence="3" id="KW-0862">Zinc</keyword>
<proteinExistence type="inferred from homology"/>
<evidence type="ECO:0000313" key="5">
    <source>
        <dbReference type="WBParaSite" id="ACRNAN_scaffold7838.g19832.t1"/>
    </source>
</evidence>
<dbReference type="InterPro" id="IPR027417">
    <property type="entry name" value="P-loop_NTPase"/>
</dbReference>
<sequence>MKRWLKYFDLSQFYFADGEKLITEPVSELRAIEKFLNLTPTFTEDNFVYVPKKGFFSCLYKMSTFALELVARLENVTNLRPIDYFTYKWIFKIECSSCNKTNNEWYYACPKEFQAINGDKVHMKDKCPSCGQNYSIEILENSYRPYRIERNNEHQSIVKFYCHGLELVDFNFDLESGWIAESTNSKAIFDVDMELEKWADYDERAGIKVKISEVDFRFTPVKKF</sequence>
<evidence type="ECO:0000256" key="2">
    <source>
        <dbReference type="ARBA" id="ARBA00022723"/>
    </source>
</evidence>
<dbReference type="WBParaSite" id="ACRNAN_scaffold7838.g19832.t1">
    <property type="protein sequence ID" value="ACRNAN_scaffold7838.g19832.t1"/>
    <property type="gene ID" value="ACRNAN_scaffold7838.g19832"/>
</dbReference>
<evidence type="ECO:0000256" key="1">
    <source>
        <dbReference type="ARBA" id="ARBA00007818"/>
    </source>
</evidence>
<dbReference type="SUPFAM" id="SSF52540">
    <property type="entry name" value="P-loop containing nucleoside triphosphate hydrolases"/>
    <property type="match status" value="1"/>
</dbReference>